<dbReference type="InterPro" id="IPR029058">
    <property type="entry name" value="AB_hydrolase_fold"/>
</dbReference>
<dbReference type="SUPFAM" id="SSF53474">
    <property type="entry name" value="alpha/beta-Hydrolases"/>
    <property type="match status" value="1"/>
</dbReference>
<dbReference type="AlphaFoldDB" id="A0A918XC79"/>
<dbReference type="InterPro" id="IPR050266">
    <property type="entry name" value="AB_hydrolase_sf"/>
</dbReference>
<feature type="domain" description="AB hydrolase-1" evidence="1">
    <location>
        <begin position="27"/>
        <end position="129"/>
    </location>
</feature>
<sequence>MRVGPEQETDEVLGTEIASWYVRGRHPPLVCVHGAGVSSRQTMPLLEALDGRIETWALDMPGYGRSGNPGRFLHVAEMADVLVQWLRERGLQDPCLLGVSLGTQVVAEAAAREPDAVGSVVLVGPTTDPAARSLPLLALRLVHNNFHEGLGVIPQSFRDYRDAGLRRVAMSWLESKNHRIEGVLPQVHQPALVVWGTADKVSRHFWAEEVTRMLPHGRLTAIPGRPHALTAAAPGELADIVDEFLAEDR</sequence>
<dbReference type="RefSeq" id="WP_193517814.1">
    <property type="nucleotide sequence ID" value="NZ_BMXL01000008.1"/>
</dbReference>
<gene>
    <name evidence="2" type="ORF">GCM10007147_20170</name>
</gene>
<name>A0A918XC79_9ACTN</name>
<dbReference type="GO" id="GO:0016787">
    <property type="term" value="F:hydrolase activity"/>
    <property type="evidence" value="ECO:0007669"/>
    <property type="project" value="UniProtKB-KW"/>
</dbReference>
<organism evidence="2 3">
    <name type="scientific">Nocardiopsis kunsanensis</name>
    <dbReference type="NCBI Taxonomy" id="141693"/>
    <lineage>
        <taxon>Bacteria</taxon>
        <taxon>Bacillati</taxon>
        <taxon>Actinomycetota</taxon>
        <taxon>Actinomycetes</taxon>
        <taxon>Streptosporangiales</taxon>
        <taxon>Nocardiopsidaceae</taxon>
        <taxon>Nocardiopsis</taxon>
    </lineage>
</organism>
<dbReference type="PANTHER" id="PTHR43798:SF33">
    <property type="entry name" value="HYDROLASE, PUTATIVE (AFU_ORTHOLOGUE AFUA_2G14860)-RELATED"/>
    <property type="match status" value="1"/>
</dbReference>
<dbReference type="Gene3D" id="3.40.50.1820">
    <property type="entry name" value="alpha/beta hydrolase"/>
    <property type="match status" value="1"/>
</dbReference>
<accession>A0A918XC79</accession>
<dbReference type="PANTHER" id="PTHR43798">
    <property type="entry name" value="MONOACYLGLYCEROL LIPASE"/>
    <property type="match status" value="1"/>
</dbReference>
<keyword evidence="2" id="KW-0378">Hydrolase</keyword>
<evidence type="ECO:0000313" key="2">
    <source>
        <dbReference type="EMBL" id="GHD24301.1"/>
    </source>
</evidence>
<protein>
    <submittedName>
        <fullName evidence="2">Alpha/beta hydrolase</fullName>
    </submittedName>
</protein>
<reference evidence="2 3" key="1">
    <citation type="journal article" date="2014" name="Int. J. Syst. Evol. Microbiol.">
        <title>Complete genome sequence of Corynebacterium casei LMG S-19264T (=DSM 44701T), isolated from a smear-ripened cheese.</title>
        <authorList>
            <consortium name="US DOE Joint Genome Institute (JGI-PGF)"/>
            <person name="Walter F."/>
            <person name="Albersmeier A."/>
            <person name="Kalinowski J."/>
            <person name="Ruckert C."/>
        </authorList>
    </citation>
    <scope>NUCLEOTIDE SEQUENCE [LARGE SCALE GENOMIC DNA]</scope>
    <source>
        <strain evidence="2 3">KCTC 19473</strain>
    </source>
</reference>
<evidence type="ECO:0000313" key="3">
    <source>
        <dbReference type="Proteomes" id="UP000654947"/>
    </source>
</evidence>
<dbReference type="Proteomes" id="UP000654947">
    <property type="component" value="Unassembled WGS sequence"/>
</dbReference>
<comment type="caution">
    <text evidence="2">The sequence shown here is derived from an EMBL/GenBank/DDBJ whole genome shotgun (WGS) entry which is preliminary data.</text>
</comment>
<dbReference type="Pfam" id="PF00561">
    <property type="entry name" value="Abhydrolase_1"/>
    <property type="match status" value="1"/>
</dbReference>
<evidence type="ECO:0000259" key="1">
    <source>
        <dbReference type="Pfam" id="PF00561"/>
    </source>
</evidence>
<keyword evidence="3" id="KW-1185">Reference proteome</keyword>
<dbReference type="GO" id="GO:0016020">
    <property type="term" value="C:membrane"/>
    <property type="evidence" value="ECO:0007669"/>
    <property type="project" value="TreeGrafter"/>
</dbReference>
<dbReference type="EMBL" id="BMXL01000008">
    <property type="protein sequence ID" value="GHD24301.1"/>
    <property type="molecule type" value="Genomic_DNA"/>
</dbReference>
<proteinExistence type="predicted"/>
<dbReference type="InterPro" id="IPR000073">
    <property type="entry name" value="AB_hydrolase_1"/>
</dbReference>